<evidence type="ECO:0000313" key="8">
    <source>
        <dbReference type="EMBL" id="SDI31595.1"/>
    </source>
</evidence>
<feature type="transmembrane region" description="Helical" evidence="7">
    <location>
        <begin position="236"/>
        <end position="253"/>
    </location>
</feature>
<feature type="transmembrane region" description="Helical" evidence="7">
    <location>
        <begin position="95"/>
        <end position="123"/>
    </location>
</feature>
<keyword evidence="5 7" id="KW-1133">Transmembrane helix</keyword>
<sequence>MAEVKENRDILYRIEDKPELKKAVPLAFQHIFAMFAANITVPLMVAALLDLPGKDKTFLIQCALFMAGVGTLIQIRKGKKIGSGLPIVMGTSNAFLATVLSIAGTYGIGAVFASSFIGGLFEMVLGKSLHKLKKVFTPLVSGVVVVTLGVTLIPVAIRQAAGGANNLGDLKSLGIASMVLMTIVLCHKSKNRFVKSASILIGILAGFVLSGILGMLDGSAIRSASWMAVPKPFQYQWKFYPAAIIGMLFMYVATTIETLGDISAITVAGEDREPSEEEKTGGVLADGFASSLAAIMNGFPNTSYTQNIGVVNLTGVFSRHVVRIGAYMLLILAFFPKFAAVLSMIPIPVLGGASIAMFSMVAVSGFSLLGKIPFTSRNSLIIALSLGLGIGLSLVPEALGDLHQDIQLILTSGVVPSAVTAIALDLFLPAEDEK</sequence>
<dbReference type="PANTHER" id="PTHR42810:SF2">
    <property type="entry name" value="PURINE PERMEASE C1399.01C-RELATED"/>
    <property type="match status" value="1"/>
</dbReference>
<dbReference type="NCBIfam" id="NF037981">
    <property type="entry name" value="NCS2_1"/>
    <property type="match status" value="1"/>
</dbReference>
<accession>A0A1G8JK71</accession>
<evidence type="ECO:0000256" key="5">
    <source>
        <dbReference type="ARBA" id="ARBA00022989"/>
    </source>
</evidence>
<evidence type="ECO:0000313" key="9">
    <source>
        <dbReference type="Proteomes" id="UP000183255"/>
    </source>
</evidence>
<dbReference type="Proteomes" id="UP000183255">
    <property type="component" value="Unassembled WGS sequence"/>
</dbReference>
<dbReference type="InterPro" id="IPR006042">
    <property type="entry name" value="Xan_ur_permease"/>
</dbReference>
<dbReference type="GO" id="GO:0005886">
    <property type="term" value="C:plasma membrane"/>
    <property type="evidence" value="ECO:0007669"/>
    <property type="project" value="UniProtKB-ARBA"/>
</dbReference>
<feature type="transmembrane region" description="Helical" evidence="7">
    <location>
        <begin position="198"/>
        <end position="216"/>
    </location>
</feature>
<organism evidence="8 9">
    <name type="scientific">Proteiniclasticum ruminis</name>
    <dbReference type="NCBI Taxonomy" id="398199"/>
    <lineage>
        <taxon>Bacteria</taxon>
        <taxon>Bacillati</taxon>
        <taxon>Bacillota</taxon>
        <taxon>Clostridia</taxon>
        <taxon>Eubacteriales</taxon>
        <taxon>Clostridiaceae</taxon>
        <taxon>Proteiniclasticum</taxon>
    </lineage>
</organism>
<evidence type="ECO:0000256" key="6">
    <source>
        <dbReference type="ARBA" id="ARBA00023136"/>
    </source>
</evidence>
<evidence type="ECO:0000256" key="4">
    <source>
        <dbReference type="ARBA" id="ARBA00022692"/>
    </source>
</evidence>
<dbReference type="NCBIfam" id="TIGR00801">
    <property type="entry name" value="ncs2"/>
    <property type="match status" value="1"/>
</dbReference>
<dbReference type="RefSeq" id="WP_031577144.1">
    <property type="nucleotide sequence ID" value="NZ_FNDZ01000002.1"/>
</dbReference>
<keyword evidence="4 7" id="KW-0812">Transmembrane</keyword>
<dbReference type="PANTHER" id="PTHR42810">
    <property type="entry name" value="PURINE PERMEASE C1399.01C-RELATED"/>
    <property type="match status" value="1"/>
</dbReference>
<gene>
    <name evidence="8" type="ORF">SAMN05421804_10233</name>
</gene>
<feature type="transmembrane region" description="Helical" evidence="7">
    <location>
        <begin position="135"/>
        <end position="157"/>
    </location>
</feature>
<feature type="transmembrane region" description="Helical" evidence="7">
    <location>
        <begin position="58"/>
        <end position="75"/>
    </location>
</feature>
<dbReference type="PROSITE" id="PS01116">
    <property type="entry name" value="XANTH_URACIL_PERMASE"/>
    <property type="match status" value="1"/>
</dbReference>
<feature type="transmembrane region" description="Helical" evidence="7">
    <location>
        <begin position="324"/>
        <end position="345"/>
    </location>
</feature>
<dbReference type="GO" id="GO:0042907">
    <property type="term" value="F:xanthine transmembrane transporter activity"/>
    <property type="evidence" value="ECO:0007669"/>
    <property type="project" value="TreeGrafter"/>
</dbReference>
<evidence type="ECO:0000256" key="1">
    <source>
        <dbReference type="ARBA" id="ARBA00004141"/>
    </source>
</evidence>
<evidence type="ECO:0000256" key="3">
    <source>
        <dbReference type="ARBA" id="ARBA00022448"/>
    </source>
</evidence>
<protein>
    <submittedName>
        <fullName evidence="8">Nucleobase:cation symporter-2, NCS2 family</fullName>
    </submittedName>
</protein>
<keyword evidence="3" id="KW-0813">Transport</keyword>
<feature type="transmembrane region" description="Helical" evidence="7">
    <location>
        <begin position="351"/>
        <end position="369"/>
    </location>
</feature>
<comment type="similarity">
    <text evidence="2">Belongs to the nucleobase:cation symporter-2 (NCS2) (TC 2.A.40) family.</text>
</comment>
<feature type="transmembrane region" description="Helical" evidence="7">
    <location>
        <begin position="27"/>
        <end position="51"/>
    </location>
</feature>
<feature type="transmembrane region" description="Helical" evidence="7">
    <location>
        <begin position="381"/>
        <end position="400"/>
    </location>
</feature>
<comment type="subcellular location">
    <subcellularLocation>
        <location evidence="1">Membrane</location>
        <topology evidence="1">Multi-pass membrane protein</topology>
    </subcellularLocation>
</comment>
<evidence type="ECO:0000256" key="7">
    <source>
        <dbReference type="SAM" id="Phobius"/>
    </source>
</evidence>
<keyword evidence="6 7" id="KW-0472">Membrane</keyword>
<feature type="transmembrane region" description="Helical" evidence="7">
    <location>
        <begin position="406"/>
        <end position="428"/>
    </location>
</feature>
<dbReference type="InterPro" id="IPR006043">
    <property type="entry name" value="NCS2"/>
</dbReference>
<dbReference type="EMBL" id="FNDZ01000002">
    <property type="protein sequence ID" value="SDI31595.1"/>
    <property type="molecule type" value="Genomic_DNA"/>
</dbReference>
<dbReference type="Pfam" id="PF00860">
    <property type="entry name" value="Xan_ur_permease"/>
    <property type="match status" value="1"/>
</dbReference>
<reference evidence="8 9" key="1">
    <citation type="submission" date="2016-10" db="EMBL/GenBank/DDBJ databases">
        <authorList>
            <person name="de Groot N.N."/>
        </authorList>
    </citation>
    <scope>NUCLEOTIDE SEQUENCE [LARGE SCALE GENOMIC DNA]</scope>
    <source>
        <strain evidence="8 9">CGMCC 1.5058</strain>
    </source>
</reference>
<proteinExistence type="inferred from homology"/>
<dbReference type="AlphaFoldDB" id="A0A1G8JK71"/>
<name>A0A1G8JK71_9CLOT</name>
<evidence type="ECO:0000256" key="2">
    <source>
        <dbReference type="ARBA" id="ARBA00008821"/>
    </source>
</evidence>